<gene>
    <name evidence="1" type="ORF">ROZALSC1DRAFT_26288</name>
</gene>
<evidence type="ECO:0000313" key="1">
    <source>
        <dbReference type="EMBL" id="RKP15598.1"/>
    </source>
</evidence>
<feature type="non-terminal residue" evidence="1">
    <location>
        <position position="171"/>
    </location>
</feature>
<accession>A0A4P9Y923</accession>
<evidence type="ECO:0000313" key="2">
    <source>
        <dbReference type="Proteomes" id="UP000281549"/>
    </source>
</evidence>
<protein>
    <submittedName>
        <fullName evidence="1">Uncharacterized protein</fullName>
    </submittedName>
</protein>
<dbReference type="AlphaFoldDB" id="A0A4P9Y923"/>
<reference evidence="2" key="1">
    <citation type="journal article" date="2018" name="Nat. Microbiol.">
        <title>Leveraging single-cell genomics to expand the fungal tree of life.</title>
        <authorList>
            <person name="Ahrendt S.R."/>
            <person name="Quandt C.A."/>
            <person name="Ciobanu D."/>
            <person name="Clum A."/>
            <person name="Salamov A."/>
            <person name="Andreopoulos B."/>
            <person name="Cheng J.F."/>
            <person name="Woyke T."/>
            <person name="Pelin A."/>
            <person name="Henrissat B."/>
            <person name="Reynolds N.K."/>
            <person name="Benny G.L."/>
            <person name="Smith M.E."/>
            <person name="James T.Y."/>
            <person name="Grigoriev I.V."/>
        </authorList>
    </citation>
    <scope>NUCLEOTIDE SEQUENCE [LARGE SCALE GENOMIC DNA]</scope>
    <source>
        <strain evidence="2">CSF55</strain>
    </source>
</reference>
<sequence>DELEVTQAIMGPSGGGKTRMCFEFLCVKHGVFLNCARSKDLTFILNYLHKHRGSDVENQRIAVAAARAIVFIRFRLMRIVSELGISATHWLLFQLVVFENMLDCDKKWANRVKVWIVGYLNLLNELCRSEIPNSPDANVGLFIVDEAHVLAATMEGRFVGNMGNARSFMSC</sequence>
<name>A0A4P9Y923_ROZAC</name>
<dbReference type="Proteomes" id="UP000281549">
    <property type="component" value="Unassembled WGS sequence"/>
</dbReference>
<organism evidence="1 2">
    <name type="scientific">Rozella allomycis (strain CSF55)</name>
    <dbReference type="NCBI Taxonomy" id="988480"/>
    <lineage>
        <taxon>Eukaryota</taxon>
        <taxon>Fungi</taxon>
        <taxon>Fungi incertae sedis</taxon>
        <taxon>Cryptomycota</taxon>
        <taxon>Cryptomycota incertae sedis</taxon>
        <taxon>Rozella</taxon>
    </lineage>
</organism>
<dbReference type="EMBL" id="ML008554">
    <property type="protein sequence ID" value="RKP15598.1"/>
    <property type="molecule type" value="Genomic_DNA"/>
</dbReference>
<feature type="non-terminal residue" evidence="1">
    <location>
        <position position="1"/>
    </location>
</feature>
<proteinExistence type="predicted"/>